<dbReference type="AlphaFoldDB" id="A0A7S1I421"/>
<evidence type="ECO:0000256" key="1">
    <source>
        <dbReference type="SAM" id="MobiDB-lite"/>
    </source>
</evidence>
<sequence>MNDPHLSPTRVDPSGRLDVGLTTMASNSPHCPHYGVPLWFLQQEKIPYPPGALKQSIMSNPYLDPVPRFNQKSPKRPLPEGLIIEKESPPQKPPKPAPLPLPRQPFIPAPPVAAPLESSPAAAAAAPAPPFRLPGMTRNIHVQTDVNTECAHIQTEPEERTFSLAEVMHQTVQQEVLVRRLMVHLFDTSLQAKRRQLKIEMLEKRLSMMDKERRRLDFELTKTSKELNRMRFEYTCAKEEHLTDVQNTEYRERRILEDLQRAAFVRLQLECGFPPHRDSRHRARDLARWVEKVEEGVSQAVSIGLALEKDMRALVTRWQEAELTQIFEQGEAERQLVQAKVDAKKGAENCAKHYSEVVGIPEYYTIMYENEWRCRENIYLRKDIEALCMAAEHHHQVFQRVRDERDAAKKEQNRVSEAGTVKPDLHKGEDYHLLGTGQYMPEKPVKQFETYWDDDGEQQRPAVEGSYYIHLDVCPFMDQTHCPFYSKEFVKHRIRGDLFTGLYGEDSYGEEFRLRRDMLEHSKQHHEAKVAAERAERERQAIKKRKNEEAAAFRARLEAEAQAKAEARAK</sequence>
<accession>A0A7S1I421</accession>
<organism evidence="2">
    <name type="scientific">Eutreptiella gymnastica</name>
    <dbReference type="NCBI Taxonomy" id="73025"/>
    <lineage>
        <taxon>Eukaryota</taxon>
        <taxon>Discoba</taxon>
        <taxon>Euglenozoa</taxon>
        <taxon>Euglenida</taxon>
        <taxon>Spirocuta</taxon>
        <taxon>Euglenophyceae</taxon>
        <taxon>Eutreptiales</taxon>
        <taxon>Eutreptiaceae</taxon>
        <taxon>Eutreptiella</taxon>
    </lineage>
</organism>
<protein>
    <submittedName>
        <fullName evidence="2">Uncharacterized protein</fullName>
    </submittedName>
</protein>
<name>A0A7S1I421_9EUGL</name>
<reference evidence="2" key="1">
    <citation type="submission" date="2021-01" db="EMBL/GenBank/DDBJ databases">
        <authorList>
            <person name="Corre E."/>
            <person name="Pelletier E."/>
            <person name="Niang G."/>
            <person name="Scheremetjew M."/>
            <person name="Finn R."/>
            <person name="Kale V."/>
            <person name="Holt S."/>
            <person name="Cochrane G."/>
            <person name="Meng A."/>
            <person name="Brown T."/>
            <person name="Cohen L."/>
        </authorList>
    </citation>
    <scope>NUCLEOTIDE SEQUENCE</scope>
    <source>
        <strain evidence="2">NIES-381</strain>
    </source>
</reference>
<gene>
    <name evidence="2" type="ORF">EGYM00392_LOCUS11463</name>
</gene>
<proteinExistence type="predicted"/>
<feature type="region of interest" description="Disordered" evidence="1">
    <location>
        <begin position="84"/>
        <end position="114"/>
    </location>
</feature>
<feature type="region of interest" description="Disordered" evidence="1">
    <location>
        <begin position="523"/>
        <end position="547"/>
    </location>
</feature>
<feature type="compositionally biased region" description="Pro residues" evidence="1">
    <location>
        <begin position="90"/>
        <end position="113"/>
    </location>
</feature>
<dbReference type="EMBL" id="HBGA01031874">
    <property type="protein sequence ID" value="CAD9000390.1"/>
    <property type="molecule type" value="Transcribed_RNA"/>
</dbReference>
<evidence type="ECO:0000313" key="2">
    <source>
        <dbReference type="EMBL" id="CAD9000390.1"/>
    </source>
</evidence>